<feature type="compositionally biased region" description="Polar residues" evidence="1">
    <location>
        <begin position="66"/>
        <end position="93"/>
    </location>
</feature>
<accession>A0A484BD38</accession>
<keyword evidence="3" id="KW-1185">Reference proteome</keyword>
<name>A0A484BD38_DRONA</name>
<evidence type="ECO:0000256" key="1">
    <source>
        <dbReference type="SAM" id="MobiDB-lite"/>
    </source>
</evidence>
<evidence type="ECO:0000313" key="2">
    <source>
        <dbReference type="EMBL" id="TDG46766.1"/>
    </source>
</evidence>
<feature type="region of interest" description="Disordered" evidence="1">
    <location>
        <begin position="62"/>
        <end position="93"/>
    </location>
</feature>
<gene>
    <name evidence="2" type="ORF">AWZ03_006813</name>
</gene>
<dbReference type="Proteomes" id="UP000295192">
    <property type="component" value="Unassembled WGS sequence"/>
</dbReference>
<dbReference type="EMBL" id="LSRL02000053">
    <property type="protein sequence ID" value="TDG46766.1"/>
    <property type="molecule type" value="Genomic_DNA"/>
</dbReference>
<organism evidence="2 3">
    <name type="scientific">Drosophila navojoa</name>
    <name type="common">Fruit fly</name>
    <dbReference type="NCBI Taxonomy" id="7232"/>
    <lineage>
        <taxon>Eukaryota</taxon>
        <taxon>Metazoa</taxon>
        <taxon>Ecdysozoa</taxon>
        <taxon>Arthropoda</taxon>
        <taxon>Hexapoda</taxon>
        <taxon>Insecta</taxon>
        <taxon>Pterygota</taxon>
        <taxon>Neoptera</taxon>
        <taxon>Endopterygota</taxon>
        <taxon>Diptera</taxon>
        <taxon>Brachycera</taxon>
        <taxon>Muscomorpha</taxon>
        <taxon>Ephydroidea</taxon>
        <taxon>Drosophilidae</taxon>
        <taxon>Drosophila</taxon>
    </lineage>
</organism>
<proteinExistence type="predicted"/>
<protein>
    <submittedName>
        <fullName evidence="2">Uncharacterized protein</fullName>
    </submittedName>
</protein>
<reference evidence="2 3" key="1">
    <citation type="journal article" date="2019" name="J. Hered.">
        <title>An Improved Genome Assembly for Drosophila navojoa, the Basal Species in the mojavensis Cluster.</title>
        <authorList>
            <person name="Vanderlinde T."/>
            <person name="Dupim E.G."/>
            <person name="Nazario-Yepiz N.O."/>
            <person name="Carvalho A.B."/>
        </authorList>
    </citation>
    <scope>NUCLEOTIDE SEQUENCE [LARGE SCALE GENOMIC DNA]</scope>
    <source>
        <strain evidence="2">Navoj_Jal97</strain>
        <tissue evidence="2">Whole organism</tissue>
    </source>
</reference>
<comment type="caution">
    <text evidence="2">The sequence shown here is derived from an EMBL/GenBank/DDBJ whole genome shotgun (WGS) entry which is preliminary data.</text>
</comment>
<evidence type="ECO:0000313" key="3">
    <source>
        <dbReference type="Proteomes" id="UP000295192"/>
    </source>
</evidence>
<dbReference type="AlphaFoldDB" id="A0A484BD38"/>
<sequence length="93" mass="9552">MFSPPASTRPTIWWTRAAAGGGERGARDIIGAQVCQCKSSSTAALQPPLNCSQQRCSASCPEPMAVQSNPSTASAGADVSSDNATAGWQRVPT</sequence>